<dbReference type="KEGG" id="mbet:N8K70_13390"/>
<dbReference type="PANTHER" id="PTHR30011:SF16">
    <property type="entry name" value="C2H2 FINGER DOMAIN TRANSCRIPTION FACTOR (EUROFUNG)-RELATED"/>
    <property type="match status" value="1"/>
</dbReference>
<accession>A0AA97I7B7</accession>
<dbReference type="Gene3D" id="3.20.20.30">
    <property type="entry name" value="Luciferase-like domain"/>
    <property type="match status" value="1"/>
</dbReference>
<dbReference type="GO" id="GO:0004497">
    <property type="term" value="F:monooxygenase activity"/>
    <property type="evidence" value="ECO:0007669"/>
    <property type="project" value="UniProtKB-KW"/>
</dbReference>
<dbReference type="GO" id="GO:0016705">
    <property type="term" value="F:oxidoreductase activity, acting on paired donors, with incorporation or reduction of molecular oxygen"/>
    <property type="evidence" value="ECO:0007669"/>
    <property type="project" value="InterPro"/>
</dbReference>
<gene>
    <name evidence="5" type="ORF">N8K70_13390</name>
</gene>
<proteinExistence type="predicted"/>
<dbReference type="Proteomes" id="UP001305498">
    <property type="component" value="Chromosome"/>
</dbReference>
<dbReference type="SUPFAM" id="SSF51679">
    <property type="entry name" value="Bacterial luciferase-like"/>
    <property type="match status" value="1"/>
</dbReference>
<evidence type="ECO:0000256" key="1">
    <source>
        <dbReference type="ARBA" id="ARBA00022630"/>
    </source>
</evidence>
<reference evidence="5 6" key="1">
    <citation type="submission" date="2023-02" db="EMBL/GenBank/DDBJ databases">
        <title>Microbacterium betulae sp. nov., isolated from birch wood.</title>
        <authorList>
            <person name="Pasciak M."/>
            <person name="Pawlik K.J."/>
            <person name="Martynowski D."/>
            <person name="Laczmanski L."/>
            <person name="Ciekot J."/>
            <person name="Szponar B."/>
            <person name="Wojcik-Fatla A."/>
            <person name="Mackiewicz B."/>
            <person name="Farian E."/>
            <person name="Cholewa G."/>
            <person name="Cholewa A."/>
            <person name="Dutkiewicz J."/>
        </authorList>
    </citation>
    <scope>NUCLEOTIDE SEQUENCE [LARGE SCALE GENOMIC DNA]</scope>
    <source>
        <strain evidence="5 6">AB</strain>
    </source>
</reference>
<dbReference type="AlphaFoldDB" id="A0AA97I7B7"/>
<keyword evidence="6" id="KW-1185">Reference proteome</keyword>
<evidence type="ECO:0000256" key="3">
    <source>
        <dbReference type="ARBA" id="ARBA00023002"/>
    </source>
</evidence>
<dbReference type="PANTHER" id="PTHR30011">
    <property type="entry name" value="ALKANESULFONATE MONOOXYGENASE-RELATED"/>
    <property type="match status" value="1"/>
</dbReference>
<keyword evidence="4" id="KW-0503">Monooxygenase</keyword>
<organism evidence="5 6">
    <name type="scientific">Microbacterium betulae</name>
    <dbReference type="NCBI Taxonomy" id="2981139"/>
    <lineage>
        <taxon>Bacteria</taxon>
        <taxon>Bacillati</taxon>
        <taxon>Actinomycetota</taxon>
        <taxon>Actinomycetes</taxon>
        <taxon>Micrococcales</taxon>
        <taxon>Microbacteriaceae</taxon>
        <taxon>Microbacterium</taxon>
    </lineage>
</organism>
<name>A0AA97I7B7_9MICO</name>
<dbReference type="InterPro" id="IPR036661">
    <property type="entry name" value="Luciferase-like_sf"/>
</dbReference>
<evidence type="ECO:0000256" key="4">
    <source>
        <dbReference type="ARBA" id="ARBA00023033"/>
    </source>
</evidence>
<protein>
    <submittedName>
        <fullName evidence="5">LLM class flavin-dependent oxidoreductase</fullName>
    </submittedName>
</protein>
<keyword evidence="1" id="KW-0285">Flavoprotein</keyword>
<keyword evidence="3" id="KW-0560">Oxidoreductase</keyword>
<keyword evidence="2" id="KW-0288">FMN</keyword>
<dbReference type="EMBL" id="CP118157">
    <property type="protein sequence ID" value="WOF24764.1"/>
    <property type="molecule type" value="Genomic_DNA"/>
</dbReference>
<sequence length="247" mass="26887">MHGRAVDAPRWAARSDTRAGAAPVLLQAGDSPRGRDFGARWGDVIFAIERTAEELLAKKRDIQRRATAIGREAERIKLFAAVQPIKGETTDIARARRDYLRELVTPEAALVFFGHFSRLDLSQVDPEEPYLKVLDERATDEQRGCRAIAALDELLGSRRGTATIADAAVEFSQSELTPQIVGTGREVAKGLAEIFASGAADGFLITPTHFPGTFDEFGRAVIPHLQELGVFKTEYSGTTLRGNLGIG</sequence>
<evidence type="ECO:0000256" key="2">
    <source>
        <dbReference type="ARBA" id="ARBA00022643"/>
    </source>
</evidence>
<dbReference type="InterPro" id="IPR051260">
    <property type="entry name" value="Diverse_substr_monoxygenases"/>
</dbReference>
<evidence type="ECO:0000313" key="6">
    <source>
        <dbReference type="Proteomes" id="UP001305498"/>
    </source>
</evidence>
<evidence type="ECO:0000313" key="5">
    <source>
        <dbReference type="EMBL" id="WOF24764.1"/>
    </source>
</evidence>